<comment type="caution">
    <text evidence="1">The sequence shown here is derived from an EMBL/GenBank/DDBJ whole genome shotgun (WGS) entry which is preliminary data.</text>
</comment>
<gene>
    <name evidence="1" type="ORF">L1987_52586</name>
</gene>
<accession>A0ACB9EUQ9</accession>
<dbReference type="Proteomes" id="UP001056120">
    <property type="component" value="Linkage Group LG17"/>
</dbReference>
<sequence length="304" mass="33683">MIAVCLVGGARRFELTGPSIVENVLKAYPNSDLFLNSPLDANSYKFSLLKSAPKIAGVRISTASHVPETDAAVRVLTPKNSPNGIQGLLQYFNLVEGCLTMIQSYQHQHNFTYNWIVRTRVDGYWSAQLSPELFIPKKYVVPSGSSYGGFNDRFGIGDYTTSVAALSRLSMIRELPSQRSKPNSASVTSHVLPVEWFHFASYPTGDTGLCAEAVMNWLVRGWNWAGGGDGGIQLCDAHGKWEDGWPEIFDEVVGRKLAAERKRVWELSESQCVADFEEMRRRTPVWEVALTMNVCGYGSGSMLT</sequence>
<name>A0ACB9EUQ9_9ASTR</name>
<keyword evidence="2" id="KW-1185">Reference proteome</keyword>
<evidence type="ECO:0000313" key="2">
    <source>
        <dbReference type="Proteomes" id="UP001056120"/>
    </source>
</evidence>
<protein>
    <submittedName>
        <fullName evidence="1">Uncharacterized protein</fullName>
    </submittedName>
</protein>
<reference evidence="2" key="1">
    <citation type="journal article" date="2022" name="Mol. Ecol. Resour.">
        <title>The genomes of chicory, endive, great burdock and yacon provide insights into Asteraceae palaeo-polyploidization history and plant inulin production.</title>
        <authorList>
            <person name="Fan W."/>
            <person name="Wang S."/>
            <person name="Wang H."/>
            <person name="Wang A."/>
            <person name="Jiang F."/>
            <person name="Liu H."/>
            <person name="Zhao H."/>
            <person name="Xu D."/>
            <person name="Zhang Y."/>
        </authorList>
    </citation>
    <scope>NUCLEOTIDE SEQUENCE [LARGE SCALE GENOMIC DNA]</scope>
    <source>
        <strain evidence="2">cv. Yunnan</strain>
    </source>
</reference>
<proteinExistence type="predicted"/>
<evidence type="ECO:0000313" key="1">
    <source>
        <dbReference type="EMBL" id="KAI3762162.1"/>
    </source>
</evidence>
<reference evidence="1 2" key="2">
    <citation type="journal article" date="2022" name="Mol. Ecol. Resour.">
        <title>The genomes of chicory, endive, great burdock and yacon provide insights into Asteraceae paleo-polyploidization history and plant inulin production.</title>
        <authorList>
            <person name="Fan W."/>
            <person name="Wang S."/>
            <person name="Wang H."/>
            <person name="Wang A."/>
            <person name="Jiang F."/>
            <person name="Liu H."/>
            <person name="Zhao H."/>
            <person name="Xu D."/>
            <person name="Zhang Y."/>
        </authorList>
    </citation>
    <scope>NUCLEOTIDE SEQUENCE [LARGE SCALE GENOMIC DNA]</scope>
    <source>
        <strain evidence="2">cv. Yunnan</strain>
        <tissue evidence="1">Leaves</tissue>
    </source>
</reference>
<organism evidence="1 2">
    <name type="scientific">Smallanthus sonchifolius</name>
    <dbReference type="NCBI Taxonomy" id="185202"/>
    <lineage>
        <taxon>Eukaryota</taxon>
        <taxon>Viridiplantae</taxon>
        <taxon>Streptophyta</taxon>
        <taxon>Embryophyta</taxon>
        <taxon>Tracheophyta</taxon>
        <taxon>Spermatophyta</taxon>
        <taxon>Magnoliopsida</taxon>
        <taxon>eudicotyledons</taxon>
        <taxon>Gunneridae</taxon>
        <taxon>Pentapetalae</taxon>
        <taxon>asterids</taxon>
        <taxon>campanulids</taxon>
        <taxon>Asterales</taxon>
        <taxon>Asteraceae</taxon>
        <taxon>Asteroideae</taxon>
        <taxon>Heliantheae alliance</taxon>
        <taxon>Millerieae</taxon>
        <taxon>Smallanthus</taxon>
    </lineage>
</organism>
<dbReference type="EMBL" id="CM042034">
    <property type="protein sequence ID" value="KAI3762162.1"/>
    <property type="molecule type" value="Genomic_DNA"/>
</dbReference>